<feature type="region of interest" description="Disordered" evidence="1">
    <location>
        <begin position="1"/>
        <end position="23"/>
    </location>
</feature>
<evidence type="ECO:0000256" key="1">
    <source>
        <dbReference type="SAM" id="MobiDB-lite"/>
    </source>
</evidence>
<proteinExistence type="predicted"/>
<feature type="transmembrane region" description="Helical" evidence="2">
    <location>
        <begin position="184"/>
        <end position="202"/>
    </location>
</feature>
<keyword evidence="2" id="KW-1133">Transmembrane helix</keyword>
<dbReference type="RefSeq" id="WP_231489353.1">
    <property type="nucleotide sequence ID" value="NZ_BAAAZO010000014.1"/>
</dbReference>
<organism evidence="3 4">
    <name type="scientific">Kineosporia mesophila</name>
    <dbReference type="NCBI Taxonomy" id="566012"/>
    <lineage>
        <taxon>Bacteria</taxon>
        <taxon>Bacillati</taxon>
        <taxon>Actinomycetota</taxon>
        <taxon>Actinomycetes</taxon>
        <taxon>Kineosporiales</taxon>
        <taxon>Kineosporiaceae</taxon>
        <taxon>Kineosporia</taxon>
    </lineage>
</organism>
<evidence type="ECO:0000313" key="3">
    <source>
        <dbReference type="EMBL" id="GAA3640676.1"/>
    </source>
</evidence>
<comment type="caution">
    <text evidence="3">The sequence shown here is derived from an EMBL/GenBank/DDBJ whole genome shotgun (WGS) entry which is preliminary data.</text>
</comment>
<keyword evidence="2" id="KW-0812">Transmembrane</keyword>
<keyword evidence="2" id="KW-0472">Membrane</keyword>
<dbReference type="EMBL" id="BAAAZO010000014">
    <property type="protein sequence ID" value="GAA3640676.1"/>
    <property type="molecule type" value="Genomic_DNA"/>
</dbReference>
<sequence length="581" mass="64292">MAIASQDPVIQDRGKSPDNDPDWAGSEATRYLCVGVYLDRDFRRQVLHEVLDAGHRAVAPSYGIDIVPVLRHAIRAQRREFLRNLAFVAVLLVMLFIDSTAVVAGLLLAQSLSQIVRAWKAFAAGRILRGFMHAFVATLLNFLALGFLNGDAQLANSTDGLFGSGQSTGTGTSSGTGTEGALEASVVVFLVLWGLAWAVRLVELLVNHHTILTELSPDRFRPQDAPPEPERYAARIAFLADAQKGNVTYYSRSVADRPFVGSGFLEQPWHLGIPLRPRAEGEPPENEEGGASPAGELSPQTLYRRMRLALLSLADPNTPAGRRIVGLSMQPRLFVPGLLRRQDGLLDVARQLPRHHLNRAELDSFEQYDRNRATEYLTIRIGAWEGELEVTVFLYFSIRGETLYMEFVGAQLPSVRELYHSADSYQQLEPVVYLQLARSALGGLPLMLLRSPLDFVRSTRDRVREQLTFQGEIQEIGNRLAFDYGVRTSVRELGAEDASEQFFQRLDGQRYIYLVERRVRDAVAEVLEEFGYSNEEFLERTTTIINNSTQISGGTFNASSLAVGANAVAENSAPNRGGGAS</sequence>
<name>A0ABP7AV95_9ACTN</name>
<dbReference type="Proteomes" id="UP001501074">
    <property type="component" value="Unassembled WGS sequence"/>
</dbReference>
<keyword evidence="4" id="KW-1185">Reference proteome</keyword>
<feature type="transmembrane region" description="Helical" evidence="2">
    <location>
        <begin position="85"/>
        <end position="109"/>
    </location>
</feature>
<reference evidence="4" key="1">
    <citation type="journal article" date="2019" name="Int. J. Syst. Evol. Microbiol.">
        <title>The Global Catalogue of Microorganisms (GCM) 10K type strain sequencing project: providing services to taxonomists for standard genome sequencing and annotation.</title>
        <authorList>
            <consortium name="The Broad Institute Genomics Platform"/>
            <consortium name="The Broad Institute Genome Sequencing Center for Infectious Disease"/>
            <person name="Wu L."/>
            <person name="Ma J."/>
        </authorList>
    </citation>
    <scope>NUCLEOTIDE SEQUENCE [LARGE SCALE GENOMIC DNA]</scope>
    <source>
        <strain evidence="4">JCM 16902</strain>
    </source>
</reference>
<evidence type="ECO:0000313" key="4">
    <source>
        <dbReference type="Proteomes" id="UP001501074"/>
    </source>
</evidence>
<accession>A0ABP7AV95</accession>
<protein>
    <submittedName>
        <fullName evidence="3">Uncharacterized protein</fullName>
    </submittedName>
</protein>
<gene>
    <name evidence="3" type="ORF">GCM10022223_69880</name>
</gene>
<feature type="region of interest" description="Disordered" evidence="1">
    <location>
        <begin position="275"/>
        <end position="297"/>
    </location>
</feature>
<evidence type="ECO:0000256" key="2">
    <source>
        <dbReference type="SAM" id="Phobius"/>
    </source>
</evidence>
<feature type="transmembrane region" description="Helical" evidence="2">
    <location>
        <begin position="130"/>
        <end position="148"/>
    </location>
</feature>